<name>A0AAV1R9U9_9ROSI</name>
<proteinExistence type="predicted"/>
<dbReference type="EMBL" id="CAWUPB010000913">
    <property type="protein sequence ID" value="CAK7329579.1"/>
    <property type="molecule type" value="Genomic_DNA"/>
</dbReference>
<sequence length="74" mass="8707">MLRGEMPFSKQRSGVSNAMLPCFPLSDRRKQGGLQDRDNKRIRHRDNWILNVHKDSRLSDLRIRYKVKTIPDGT</sequence>
<dbReference type="AlphaFoldDB" id="A0AAV1R9U9"/>
<keyword evidence="3" id="KW-1185">Reference proteome</keyword>
<gene>
    <name evidence="2" type="ORF">DCAF_LOCUS7334</name>
</gene>
<protein>
    <submittedName>
        <fullName evidence="2">Uncharacterized protein</fullName>
    </submittedName>
</protein>
<comment type="caution">
    <text evidence="2">The sequence shown here is derived from an EMBL/GenBank/DDBJ whole genome shotgun (WGS) entry which is preliminary data.</text>
</comment>
<evidence type="ECO:0000256" key="1">
    <source>
        <dbReference type="SAM" id="MobiDB-lite"/>
    </source>
</evidence>
<feature type="compositionally biased region" description="Basic and acidic residues" evidence="1">
    <location>
        <begin position="26"/>
        <end position="39"/>
    </location>
</feature>
<organism evidence="2 3">
    <name type="scientific">Dovyalis caffra</name>
    <dbReference type="NCBI Taxonomy" id="77055"/>
    <lineage>
        <taxon>Eukaryota</taxon>
        <taxon>Viridiplantae</taxon>
        <taxon>Streptophyta</taxon>
        <taxon>Embryophyta</taxon>
        <taxon>Tracheophyta</taxon>
        <taxon>Spermatophyta</taxon>
        <taxon>Magnoliopsida</taxon>
        <taxon>eudicotyledons</taxon>
        <taxon>Gunneridae</taxon>
        <taxon>Pentapetalae</taxon>
        <taxon>rosids</taxon>
        <taxon>fabids</taxon>
        <taxon>Malpighiales</taxon>
        <taxon>Salicaceae</taxon>
        <taxon>Flacourtieae</taxon>
        <taxon>Dovyalis</taxon>
    </lineage>
</organism>
<evidence type="ECO:0000313" key="3">
    <source>
        <dbReference type="Proteomes" id="UP001314170"/>
    </source>
</evidence>
<reference evidence="2 3" key="1">
    <citation type="submission" date="2024-01" db="EMBL/GenBank/DDBJ databases">
        <authorList>
            <person name="Waweru B."/>
        </authorList>
    </citation>
    <scope>NUCLEOTIDE SEQUENCE [LARGE SCALE GENOMIC DNA]</scope>
</reference>
<dbReference type="Proteomes" id="UP001314170">
    <property type="component" value="Unassembled WGS sequence"/>
</dbReference>
<accession>A0AAV1R9U9</accession>
<evidence type="ECO:0000313" key="2">
    <source>
        <dbReference type="EMBL" id="CAK7329579.1"/>
    </source>
</evidence>
<feature type="region of interest" description="Disordered" evidence="1">
    <location>
        <begin position="19"/>
        <end position="39"/>
    </location>
</feature>